<proteinExistence type="predicted"/>
<accession>A0A4Z0A2A8</accession>
<dbReference type="STRING" id="135208.A0A4Z0A2A8"/>
<organism evidence="3 4">
    <name type="scientific">Hericium alpestre</name>
    <dbReference type="NCBI Taxonomy" id="135208"/>
    <lineage>
        <taxon>Eukaryota</taxon>
        <taxon>Fungi</taxon>
        <taxon>Dikarya</taxon>
        <taxon>Basidiomycota</taxon>
        <taxon>Agaricomycotina</taxon>
        <taxon>Agaricomycetes</taxon>
        <taxon>Russulales</taxon>
        <taxon>Hericiaceae</taxon>
        <taxon>Hericium</taxon>
    </lineage>
</organism>
<comment type="caution">
    <text evidence="3">The sequence shown here is derived from an EMBL/GenBank/DDBJ whole genome shotgun (WGS) entry which is preliminary data.</text>
</comment>
<feature type="compositionally biased region" description="Low complexity" evidence="1">
    <location>
        <begin position="915"/>
        <end position="947"/>
    </location>
</feature>
<dbReference type="Gene3D" id="2.30.29.30">
    <property type="entry name" value="Pleckstrin-homology domain (PH domain)/Phosphotyrosine-binding domain (PTB)"/>
    <property type="match status" value="1"/>
</dbReference>
<evidence type="ECO:0000313" key="4">
    <source>
        <dbReference type="Proteomes" id="UP000298061"/>
    </source>
</evidence>
<dbReference type="InterPro" id="IPR011993">
    <property type="entry name" value="PH-like_dom_sf"/>
</dbReference>
<reference evidence="3 4" key="1">
    <citation type="submission" date="2019-02" db="EMBL/GenBank/DDBJ databases">
        <title>Genome sequencing of the rare red list fungi Hericium alpestre (H. flagellum).</title>
        <authorList>
            <person name="Buettner E."/>
            <person name="Kellner H."/>
        </authorList>
    </citation>
    <scope>NUCLEOTIDE SEQUENCE [LARGE SCALE GENOMIC DNA]</scope>
    <source>
        <strain evidence="3 4">DSM 108284</strain>
    </source>
</reference>
<feature type="compositionally biased region" description="Low complexity" evidence="1">
    <location>
        <begin position="562"/>
        <end position="576"/>
    </location>
</feature>
<name>A0A4Z0A2A8_9AGAM</name>
<evidence type="ECO:0000313" key="3">
    <source>
        <dbReference type="EMBL" id="TFY80845.1"/>
    </source>
</evidence>
<feature type="compositionally biased region" description="Polar residues" evidence="1">
    <location>
        <begin position="1068"/>
        <end position="1082"/>
    </location>
</feature>
<feature type="region of interest" description="Disordered" evidence="1">
    <location>
        <begin position="550"/>
        <end position="1276"/>
    </location>
</feature>
<feature type="domain" description="Skg3/CAF120-like PH-like" evidence="2">
    <location>
        <begin position="314"/>
        <end position="506"/>
    </location>
</feature>
<feature type="compositionally biased region" description="Pro residues" evidence="1">
    <location>
        <begin position="40"/>
        <end position="59"/>
    </location>
</feature>
<dbReference type="PANTHER" id="PTHR24216:SF65">
    <property type="entry name" value="PAXILLIN-LIKE PROTEIN 1"/>
    <property type="match status" value="1"/>
</dbReference>
<dbReference type="OrthoDB" id="5563754at2759"/>
<feature type="compositionally biased region" description="Polar residues" evidence="1">
    <location>
        <begin position="710"/>
        <end position="719"/>
    </location>
</feature>
<dbReference type="EMBL" id="SFCI01000280">
    <property type="protein sequence ID" value="TFY80845.1"/>
    <property type="molecule type" value="Genomic_DNA"/>
</dbReference>
<feature type="region of interest" description="Disordered" evidence="1">
    <location>
        <begin position="343"/>
        <end position="370"/>
    </location>
</feature>
<feature type="compositionally biased region" description="Polar residues" evidence="1">
    <location>
        <begin position="610"/>
        <end position="641"/>
    </location>
</feature>
<feature type="compositionally biased region" description="Low complexity" evidence="1">
    <location>
        <begin position="60"/>
        <end position="91"/>
    </location>
</feature>
<feature type="compositionally biased region" description="Basic and acidic residues" evidence="1">
    <location>
        <begin position="692"/>
        <end position="703"/>
    </location>
</feature>
<feature type="compositionally biased region" description="Acidic residues" evidence="1">
    <location>
        <begin position="1125"/>
        <end position="1144"/>
    </location>
</feature>
<gene>
    <name evidence="3" type="ORF">EWM64_g3163</name>
</gene>
<protein>
    <recommendedName>
        <fullName evidence="2">Skg3/CAF120-like PH-like domain-containing protein</fullName>
    </recommendedName>
</protein>
<feature type="compositionally biased region" description="Polar residues" evidence="1">
    <location>
        <begin position="1156"/>
        <end position="1166"/>
    </location>
</feature>
<dbReference type="InterPro" id="IPR058155">
    <property type="entry name" value="Skg3/CAF120-like_PH"/>
</dbReference>
<dbReference type="Pfam" id="PF25381">
    <property type="entry name" value="PH_26"/>
    <property type="match status" value="1"/>
</dbReference>
<feature type="region of interest" description="Disordered" evidence="1">
    <location>
        <begin position="1"/>
        <end position="145"/>
    </location>
</feature>
<feature type="compositionally biased region" description="Basic and acidic residues" evidence="1">
    <location>
        <begin position="994"/>
        <end position="1008"/>
    </location>
</feature>
<sequence length="1542" mass="166765">MASSSTPQWDSRNRGFIPPSELQQLRQASPVKRDFHSPDAQPPDSPPPHAMPSHPPSHPSPAHSPARPAQANGGHSRSSSFFSFLKSQSHSEAPPQPQQPAFSTLQPQRASTQLPIDEHGRMPPTDMTRGAMGAASSTLPPQHERRASTGFGRLQLTIAHAHKIYFSGPLVRRIERLPDGHRPSKDEGWRDVWAQLGGTTLSVWDMQEIEEASKHGKEVPPTYINITDAFVQVLGSVTIPPTPTSPQQKYTNVVTVNSAGSNLLLFACPDTPALISWATAFRLAAWEKSRLEEIYTAHLLRITYEGNAIPSTLSRGKMEGWVRLRMAGQTDWKRLWMALDSSGLPDAPGSPKPDHRPTSPNAPAAPAVPRKKRMSLFGSRDESQGGAGVPSKPVISFFLGPKGRDRKKPFLILSDVTQAFAVYPERPELISRSTLIKVEGTIGDEEVGGGMKGREGWILIMPELESGATQASEMLKWVIGLHDTFHLYGRPRQYTWDPRDPISLMFAYPVGPNRDLLFLEREMAESMDPRDDRTSAVRSRLLNILLERMQGLKNPAEGPQASTSGTSKSGPSTSGPPTLPPLPSMESQPQGERTLADKSLLPQLPPLDFDSSQQPESKRTLSPITESDSKPASRSPSTSTALGPGRKQPTQTAPSPVVEESQDALNVLEGPRHTSPTAFSFDPDARLSPARRPSEDSVRDSRPSSRPASKLSQSITGSTLGPVASTDDSHAIDPANVELPLSPQNRTLSVDSSGPPVPPPLSTTASMPSHSGIPQEPPSPGFSILTSPHSQLGSPRLSGSMMAMADSIERGARTPTTPPISTPKSNPSSLPATPSKLAQPPVVPTKKSVEDANDLYEEAGALYYMQQFQPDAPKQPLAPRRAPPPPLDDDDEDDDDESSSEYGSSPVPVSPPATAPIAPLRTKSPPTKTSRPSGRRSPPGPISPVSVAMANPYSPVAAPENPILSAGMGRRPSGARAPPHPMRVVSASNSVHSPEPHTSTEEATDLRHRQFTSMTADDHDADALAALNFLEQDEQPEPAPSAQAPPPAINEPEGASDDRSHSPAPSDAASQYRSSFAPSRTAMQRKAAAEAQQAAHEAAVHRPGRANGGVKAKAKAKRSGAWGDSSDEEEEEEEEEEEDDDVDSDGGRPPPRMDPSLQSQARQPNAQGRGPSPGLADPNYPQTQARGARTLPQVPGQRSQAFEEEPHAPVPRRFMQDPYGDVGSMQTMQPRPPSGRPQSEYPGAPTAAYAQARQQNMWSQVLDPGHTPGDRPPDNNRDTFIQLEPAAQTMTKAFTPHGLLSAGLQDKQDRSAKKQEELARETGASLINVPNKPPPPQTGLLGAITAHERDRKREGGVGATLTEREREKRLVEERQRKLDDYQRQQLDQMAQGGSMYGMQQYPGYNPMMMGMNPMMTGMNPMMTGGFMGYPGMMPGYNPQHMFAAQQAAAQAYQQAMISFSQAGSQVNGDGGGPAPMNPMMTGAGSMAGFDPRLSMMGMPMMGGMAPQMSWYGWRDGAPDVWYGWRGRAGLWWYVVRCMRMRG</sequence>
<dbReference type="PANTHER" id="PTHR24216">
    <property type="entry name" value="PAXILLIN-RELATED"/>
    <property type="match status" value="1"/>
</dbReference>
<evidence type="ECO:0000259" key="2">
    <source>
        <dbReference type="Pfam" id="PF25381"/>
    </source>
</evidence>
<feature type="compositionally biased region" description="Acidic residues" evidence="1">
    <location>
        <begin position="887"/>
        <end position="899"/>
    </location>
</feature>
<feature type="compositionally biased region" description="Polar residues" evidence="1">
    <location>
        <begin position="99"/>
        <end position="114"/>
    </location>
</feature>
<keyword evidence="4" id="KW-1185">Reference proteome</keyword>
<feature type="compositionally biased region" description="Polar residues" evidence="1">
    <location>
        <begin position="1"/>
        <end position="10"/>
    </location>
</feature>
<evidence type="ECO:0000256" key="1">
    <source>
        <dbReference type="SAM" id="MobiDB-lite"/>
    </source>
</evidence>
<feature type="compositionally biased region" description="Pro residues" evidence="1">
    <location>
        <begin position="1037"/>
        <end position="1049"/>
    </location>
</feature>
<feature type="compositionally biased region" description="Polar residues" evidence="1">
    <location>
        <begin position="784"/>
        <end position="793"/>
    </location>
</feature>
<dbReference type="Proteomes" id="UP000298061">
    <property type="component" value="Unassembled WGS sequence"/>
</dbReference>